<dbReference type="EMBL" id="JACHHX010000004">
    <property type="protein sequence ID" value="MBB5014866.1"/>
    <property type="molecule type" value="Genomic_DNA"/>
</dbReference>
<evidence type="ECO:0000256" key="1">
    <source>
        <dbReference type="SAM" id="SignalP"/>
    </source>
</evidence>
<keyword evidence="1" id="KW-0732">Signal</keyword>
<dbReference type="RefSeq" id="WP_183947446.1">
    <property type="nucleotide sequence ID" value="NZ_JACHHX010000004.1"/>
</dbReference>
<dbReference type="SUPFAM" id="SSF53254">
    <property type="entry name" value="Phosphoglycerate mutase-like"/>
    <property type="match status" value="1"/>
</dbReference>
<organism evidence="2 3">
    <name type="scientific">Rehaibacterium terrae</name>
    <dbReference type="NCBI Taxonomy" id="1341696"/>
    <lineage>
        <taxon>Bacteria</taxon>
        <taxon>Pseudomonadati</taxon>
        <taxon>Pseudomonadota</taxon>
        <taxon>Gammaproteobacteria</taxon>
        <taxon>Lysobacterales</taxon>
        <taxon>Lysobacteraceae</taxon>
        <taxon>Rehaibacterium</taxon>
    </lineage>
</organism>
<dbReference type="CDD" id="cd07067">
    <property type="entry name" value="HP_PGM_like"/>
    <property type="match status" value="1"/>
</dbReference>
<accession>A0A7W8DD19</accession>
<protein>
    <submittedName>
        <fullName evidence="2">Broad specificity phosphatase PhoE</fullName>
    </submittedName>
</protein>
<dbReference type="Pfam" id="PF00300">
    <property type="entry name" value="His_Phos_1"/>
    <property type="match status" value="1"/>
</dbReference>
<sequence length="164" mass="17331">MLRRPLPIALLIAILLAVSPARAVDTLVVVVRHAEKAAEGDDPPLTEAGVARAERLARHLAGLRLGAVYATDYRRTRDTALPAARAAGIAVEGYAPDGAALAAAIGQRHRGEAVLVVGHSNTVPGLVALLGRREVAPIGDAEYDRLYLIALPENGEPRVLEARY</sequence>
<dbReference type="InterPro" id="IPR013078">
    <property type="entry name" value="His_Pase_superF_clade-1"/>
</dbReference>
<feature type="signal peptide" evidence="1">
    <location>
        <begin position="1"/>
        <end position="23"/>
    </location>
</feature>
<feature type="chain" id="PRO_5031422401" evidence="1">
    <location>
        <begin position="24"/>
        <end position="164"/>
    </location>
</feature>
<proteinExistence type="predicted"/>
<evidence type="ECO:0000313" key="2">
    <source>
        <dbReference type="EMBL" id="MBB5014866.1"/>
    </source>
</evidence>
<dbReference type="Gene3D" id="3.40.50.1240">
    <property type="entry name" value="Phosphoglycerate mutase-like"/>
    <property type="match status" value="1"/>
</dbReference>
<keyword evidence="3" id="KW-1185">Reference proteome</keyword>
<dbReference type="InterPro" id="IPR029033">
    <property type="entry name" value="His_PPase_superfam"/>
</dbReference>
<name>A0A7W8DD19_9GAMM</name>
<comment type="caution">
    <text evidence="2">The sequence shown here is derived from an EMBL/GenBank/DDBJ whole genome shotgun (WGS) entry which is preliminary data.</text>
</comment>
<reference evidence="2 3" key="1">
    <citation type="submission" date="2020-08" db="EMBL/GenBank/DDBJ databases">
        <title>Genomic Encyclopedia of Type Strains, Phase IV (KMG-IV): sequencing the most valuable type-strain genomes for metagenomic binning, comparative biology and taxonomic classification.</title>
        <authorList>
            <person name="Goeker M."/>
        </authorList>
    </citation>
    <scope>NUCLEOTIDE SEQUENCE [LARGE SCALE GENOMIC DNA]</scope>
    <source>
        <strain evidence="2 3">DSM 25897</strain>
    </source>
</reference>
<gene>
    <name evidence="2" type="ORF">HNQ58_000743</name>
</gene>
<dbReference type="Proteomes" id="UP000519004">
    <property type="component" value="Unassembled WGS sequence"/>
</dbReference>
<dbReference type="AlphaFoldDB" id="A0A7W8DD19"/>
<evidence type="ECO:0000313" key="3">
    <source>
        <dbReference type="Proteomes" id="UP000519004"/>
    </source>
</evidence>
<dbReference type="SMART" id="SM00855">
    <property type="entry name" value="PGAM"/>
    <property type="match status" value="1"/>
</dbReference>